<evidence type="ECO:0000256" key="7">
    <source>
        <dbReference type="ARBA" id="ARBA00022692"/>
    </source>
</evidence>
<sequence length="1072" mass="115519">MQPNVTTGVASGSGVSGIGGSMSSSPQKPVQGGRFDFDDGGMYCGGWEDGKAHGHGVCTGLKGQGEYSGSWNYGFEVSGVYTWPGGSTYEGHWQNGKRHGLGVESRGRWIYRGEWTQGFKGRYGVRQSLTSTAKYDGTWANGLQDGYGSETYADGGTYQGQWLRGLRHGYGVRTSAPFGMASRFRPKSVRSSMTSLRSADVASGHHHHHGHHHGAAASSSGGAAGGGAGADPAADRDKRLDDGRGGFVLKARSDEPPARRRSFSERSSTIKKTLFQGLRLKKQHSTGELEKRGTSASIRSTGSSASWMSTESSQSGMTGGSHHTDSNASFIAEDEPLDASVTETYMGEWKNDKRAGFGISERSDGLKYEGEWFNNKKYGYGVTTLKDGTKEEGKYKNNVLITSQKKKHLFLIRSAKFRERIEAAVSAAQRASKIALQKADIAISRTSTARGKAELADVAAVHAREDADFAVIIAKQLAPDFQPSAETMRPPLAVLSRLAPHLSASAVPSPAGLSSLQAKAGPNYLTPNNIQHGDGYDGYLGDGGATNSPAHGAQQSAASSRIEDCGGSSLMPPMSGGGGMTELTRRPSVAIGGVRSPSNYPIKMDPEWSGQMAKWSGLQIEDSYSTSNNSRSPAGVIPSGFGGPSSYNNINNNNINSSNNLLARKNSQDQFGLRPNLSVQLQQQHPPQQPQYSSSNYNQASNYDGAMYSSSGDEMRGETGLVGHGQLERGRSSLRRGPALSGSSFAGGGYAQESNNPSYNFQQAMNDHFDHYKRPPSRDRSRDPSMDRFSRSSRQSSIALTRQESSLMGSRGPSPAPTPSQMVFRSTSRQRPPLLSSSPTPSALSSRFHQDSVDGSNNNQPSSGSLQRRMATPIRETSMSPGNGSIPGFGGNGQPGNIIEEMLLRQRLGQEIPHDGGGTIKRTESLYISPARKKETLVLGLIMNWSWGEEGEDEEPSVDYMEYLARRASCSVLPDPPKAMVAPAPVPKRKKSLPGAADAPAAVLSREEASVLSSQRREEVRRQVEEAERYRANPLLYFCSPQVKAWLARQQLTIFILIINLSLAYLFFKLLT</sequence>
<evidence type="ECO:0008006" key="16">
    <source>
        <dbReference type="Google" id="ProtNLM"/>
    </source>
</evidence>
<evidence type="ECO:0000313" key="15">
    <source>
        <dbReference type="Proteomes" id="UP000789390"/>
    </source>
</evidence>
<evidence type="ECO:0000256" key="10">
    <source>
        <dbReference type="ARBA" id="ARBA00022989"/>
    </source>
</evidence>
<dbReference type="Pfam" id="PF02493">
    <property type="entry name" value="MORN"/>
    <property type="match status" value="8"/>
</dbReference>
<dbReference type="OrthoDB" id="284854at2759"/>
<keyword evidence="6" id="KW-0597">Phosphoprotein</keyword>
<comment type="similarity">
    <text evidence="4">Belongs to the junctophilin family.</text>
</comment>
<keyword evidence="7 13" id="KW-0812">Transmembrane</keyword>
<feature type="compositionally biased region" description="Polar residues" evidence="12">
    <location>
        <begin position="545"/>
        <end position="559"/>
    </location>
</feature>
<dbReference type="InterPro" id="IPR017191">
    <property type="entry name" value="Junctophilin"/>
</dbReference>
<feature type="compositionally biased region" description="Basic and acidic residues" evidence="12">
    <location>
        <begin position="767"/>
        <end position="790"/>
    </location>
</feature>
<evidence type="ECO:0000256" key="9">
    <source>
        <dbReference type="ARBA" id="ARBA00022824"/>
    </source>
</evidence>
<feature type="compositionally biased region" description="Low complexity" evidence="12">
    <location>
        <begin position="680"/>
        <end position="703"/>
    </location>
</feature>
<evidence type="ECO:0000256" key="8">
    <source>
        <dbReference type="ARBA" id="ARBA00022737"/>
    </source>
</evidence>
<organism evidence="14 15">
    <name type="scientific">Daphnia galeata</name>
    <dbReference type="NCBI Taxonomy" id="27404"/>
    <lineage>
        <taxon>Eukaryota</taxon>
        <taxon>Metazoa</taxon>
        <taxon>Ecdysozoa</taxon>
        <taxon>Arthropoda</taxon>
        <taxon>Crustacea</taxon>
        <taxon>Branchiopoda</taxon>
        <taxon>Diplostraca</taxon>
        <taxon>Cladocera</taxon>
        <taxon>Anomopoda</taxon>
        <taxon>Daphniidae</taxon>
        <taxon>Daphnia</taxon>
    </lineage>
</organism>
<keyword evidence="5" id="KW-1003">Cell membrane</keyword>
<dbReference type="Proteomes" id="UP000789390">
    <property type="component" value="Unassembled WGS sequence"/>
</dbReference>
<evidence type="ECO:0000256" key="11">
    <source>
        <dbReference type="ARBA" id="ARBA00023136"/>
    </source>
</evidence>
<feature type="compositionally biased region" description="Polar residues" evidence="12">
    <location>
        <begin position="752"/>
        <end position="765"/>
    </location>
</feature>
<comment type="subcellular location">
    <subcellularLocation>
        <location evidence="3">Cell membrane</location>
    </subcellularLocation>
    <subcellularLocation>
        <location evidence="2">Endomembrane system</location>
        <topology evidence="2">Peripheral membrane protein</topology>
    </subcellularLocation>
    <subcellularLocation>
        <location evidence="1">Endoplasmic reticulum membrane</location>
        <topology evidence="1">Single-pass type IV membrane protein</topology>
    </subcellularLocation>
</comment>
<keyword evidence="11 13" id="KW-0472">Membrane</keyword>
<dbReference type="Gene3D" id="2.20.110.10">
    <property type="entry name" value="Histone H3 K4-specific methyltransferase SET7/9 N-terminal domain"/>
    <property type="match status" value="3"/>
</dbReference>
<feature type="compositionally biased region" description="Basic and acidic residues" evidence="12">
    <location>
        <begin position="251"/>
        <end position="264"/>
    </location>
</feature>
<feature type="region of interest" description="Disordered" evidence="12">
    <location>
        <begin position="535"/>
        <end position="563"/>
    </location>
</feature>
<dbReference type="FunFam" id="2.20.110.10:FF:000013">
    <property type="entry name" value="Putative Junctophilin-1"/>
    <property type="match status" value="1"/>
</dbReference>
<evidence type="ECO:0000256" key="5">
    <source>
        <dbReference type="ARBA" id="ARBA00022475"/>
    </source>
</evidence>
<dbReference type="GO" id="GO:0005886">
    <property type="term" value="C:plasma membrane"/>
    <property type="evidence" value="ECO:0007669"/>
    <property type="project" value="UniProtKB-SubCell"/>
</dbReference>
<dbReference type="InterPro" id="IPR003409">
    <property type="entry name" value="MORN"/>
</dbReference>
<evidence type="ECO:0000256" key="2">
    <source>
        <dbReference type="ARBA" id="ARBA00004184"/>
    </source>
</evidence>
<dbReference type="EMBL" id="CAKKLH010000223">
    <property type="protein sequence ID" value="CAH0106254.1"/>
    <property type="molecule type" value="Genomic_DNA"/>
</dbReference>
<keyword evidence="15" id="KW-1185">Reference proteome</keyword>
<evidence type="ECO:0000313" key="14">
    <source>
        <dbReference type="EMBL" id="CAH0106254.1"/>
    </source>
</evidence>
<evidence type="ECO:0000256" key="12">
    <source>
        <dbReference type="SAM" id="MobiDB-lite"/>
    </source>
</evidence>
<proteinExistence type="inferred from homology"/>
<name>A0A8J2RTV3_9CRUS</name>
<feature type="region of interest" description="Disordered" evidence="12">
    <location>
        <begin position="183"/>
        <end position="330"/>
    </location>
</feature>
<comment type="caution">
    <text evidence="14">The sequence shown here is derived from an EMBL/GenBank/DDBJ whole genome shotgun (WGS) entry which is preliminary data.</text>
</comment>
<dbReference type="FunFam" id="2.20.110.10:FF:000003">
    <property type="entry name" value="Junctophilin"/>
    <property type="match status" value="1"/>
</dbReference>
<feature type="compositionally biased region" description="Polar residues" evidence="12">
    <location>
        <begin position="853"/>
        <end position="866"/>
    </location>
</feature>
<feature type="compositionally biased region" description="Low complexity" evidence="12">
    <location>
        <begin position="825"/>
        <end position="847"/>
    </location>
</feature>
<dbReference type="SUPFAM" id="SSF82185">
    <property type="entry name" value="Histone H3 K4-specific methyltransferase SET7/9 N-terminal domain"/>
    <property type="match status" value="2"/>
</dbReference>
<keyword evidence="10 13" id="KW-1133">Transmembrane helix</keyword>
<dbReference type="FunFam" id="2.20.110.10:FF:000001">
    <property type="entry name" value="Junctophilin"/>
    <property type="match status" value="1"/>
</dbReference>
<evidence type="ECO:0000256" key="13">
    <source>
        <dbReference type="SAM" id="Phobius"/>
    </source>
</evidence>
<dbReference type="PANTHER" id="PTHR23085:SF16">
    <property type="entry name" value="GH28348P"/>
    <property type="match status" value="1"/>
</dbReference>
<feature type="region of interest" description="Disordered" evidence="12">
    <location>
        <begin position="680"/>
        <end position="868"/>
    </location>
</feature>
<keyword evidence="9" id="KW-0256">Endoplasmic reticulum</keyword>
<dbReference type="AlphaFoldDB" id="A0A8J2RTV3"/>
<feature type="transmembrane region" description="Helical" evidence="13">
    <location>
        <begin position="1052"/>
        <end position="1071"/>
    </location>
</feature>
<accession>A0A8J2RTV3</accession>
<protein>
    <recommendedName>
        <fullName evidence="16">Junctophilin-3</fullName>
    </recommendedName>
</protein>
<dbReference type="GO" id="GO:0005789">
    <property type="term" value="C:endoplasmic reticulum membrane"/>
    <property type="evidence" value="ECO:0007669"/>
    <property type="project" value="UniProtKB-SubCell"/>
</dbReference>
<evidence type="ECO:0000256" key="1">
    <source>
        <dbReference type="ARBA" id="ARBA00004163"/>
    </source>
</evidence>
<feature type="compositionally biased region" description="Polar residues" evidence="12">
    <location>
        <begin position="307"/>
        <end position="316"/>
    </location>
</feature>
<dbReference type="GO" id="GO:0030314">
    <property type="term" value="C:junctional membrane complex"/>
    <property type="evidence" value="ECO:0007669"/>
    <property type="project" value="InterPro"/>
</dbReference>
<evidence type="ECO:0000256" key="6">
    <source>
        <dbReference type="ARBA" id="ARBA00022553"/>
    </source>
</evidence>
<gene>
    <name evidence="14" type="ORF">DGAL_LOCUS9408</name>
</gene>
<keyword evidence="8" id="KW-0677">Repeat</keyword>
<feature type="compositionally biased region" description="Basic and acidic residues" evidence="12">
    <location>
        <begin position="233"/>
        <end position="244"/>
    </location>
</feature>
<feature type="compositionally biased region" description="Polar residues" evidence="12">
    <location>
        <begin position="795"/>
        <end position="808"/>
    </location>
</feature>
<feature type="region of interest" description="Disordered" evidence="12">
    <location>
        <begin position="1"/>
        <end position="30"/>
    </location>
</feature>
<evidence type="ECO:0000256" key="4">
    <source>
        <dbReference type="ARBA" id="ARBA00008599"/>
    </source>
</evidence>
<dbReference type="PANTHER" id="PTHR23085">
    <property type="entry name" value="GH28348P"/>
    <property type="match status" value="1"/>
</dbReference>
<dbReference type="SMART" id="SM00698">
    <property type="entry name" value="MORN"/>
    <property type="match status" value="6"/>
</dbReference>
<evidence type="ECO:0000256" key="3">
    <source>
        <dbReference type="ARBA" id="ARBA00004236"/>
    </source>
</evidence>
<feature type="compositionally biased region" description="Low complexity" evidence="12">
    <location>
        <begin position="294"/>
        <end position="306"/>
    </location>
</feature>
<reference evidence="14" key="1">
    <citation type="submission" date="2021-11" db="EMBL/GenBank/DDBJ databases">
        <authorList>
            <person name="Schell T."/>
        </authorList>
    </citation>
    <scope>NUCLEOTIDE SEQUENCE</scope>
    <source>
        <strain evidence="14">M5</strain>
    </source>
</reference>
<feature type="compositionally biased region" description="Basic residues" evidence="12">
    <location>
        <begin position="204"/>
        <end position="214"/>
    </location>
</feature>